<sequence>MQSRWAPILIFRVMFISILIIATMVLPVELAPWKVAPANYADAACSSTLLMVLICGATAANVSVENSSIPAFASVFVGFFFAVGVVAIMASVYYYFKPFPMYPSFFCHHRVGAQAQARLLKMMLTSKTGRPVFTDTDDLTQLDSLFDTVKTQVHHLVVSLTRDTLSMPWCAGEIVTAFMWRKQITAVVTDSFVPPNEKAYADMAKNLDLSSCSLNPFGITNDSVASAYRSHMSHDVNKVPTCAVT</sequence>
<protein>
    <recommendedName>
        <fullName evidence="4">TIR domain-containing protein</fullName>
    </recommendedName>
</protein>
<gene>
    <name evidence="2" type="ORF">PCOR1329_LOCUS53696</name>
</gene>
<dbReference type="EMBL" id="CAUYUJ010016547">
    <property type="protein sequence ID" value="CAK0866538.1"/>
    <property type="molecule type" value="Genomic_DNA"/>
</dbReference>
<feature type="transmembrane region" description="Helical" evidence="1">
    <location>
        <begin position="40"/>
        <end position="60"/>
    </location>
</feature>
<feature type="transmembrane region" description="Helical" evidence="1">
    <location>
        <begin position="6"/>
        <end position="28"/>
    </location>
</feature>
<keyword evidence="1" id="KW-0812">Transmembrane</keyword>
<keyword evidence="1" id="KW-1133">Transmembrane helix</keyword>
<accession>A0ABN9V1B9</accession>
<proteinExistence type="predicted"/>
<reference evidence="2" key="1">
    <citation type="submission" date="2023-10" db="EMBL/GenBank/DDBJ databases">
        <authorList>
            <person name="Chen Y."/>
            <person name="Shah S."/>
            <person name="Dougan E. K."/>
            <person name="Thang M."/>
            <person name="Chan C."/>
        </authorList>
    </citation>
    <scope>NUCLEOTIDE SEQUENCE [LARGE SCALE GENOMIC DNA]</scope>
</reference>
<organism evidence="2 3">
    <name type="scientific">Prorocentrum cordatum</name>
    <dbReference type="NCBI Taxonomy" id="2364126"/>
    <lineage>
        <taxon>Eukaryota</taxon>
        <taxon>Sar</taxon>
        <taxon>Alveolata</taxon>
        <taxon>Dinophyceae</taxon>
        <taxon>Prorocentrales</taxon>
        <taxon>Prorocentraceae</taxon>
        <taxon>Prorocentrum</taxon>
    </lineage>
</organism>
<evidence type="ECO:0000256" key="1">
    <source>
        <dbReference type="SAM" id="Phobius"/>
    </source>
</evidence>
<keyword evidence="1" id="KW-0472">Membrane</keyword>
<dbReference type="Proteomes" id="UP001189429">
    <property type="component" value="Unassembled WGS sequence"/>
</dbReference>
<name>A0ABN9V1B9_9DINO</name>
<feature type="transmembrane region" description="Helical" evidence="1">
    <location>
        <begin position="72"/>
        <end position="96"/>
    </location>
</feature>
<evidence type="ECO:0000313" key="2">
    <source>
        <dbReference type="EMBL" id="CAK0866538.1"/>
    </source>
</evidence>
<evidence type="ECO:0000313" key="3">
    <source>
        <dbReference type="Proteomes" id="UP001189429"/>
    </source>
</evidence>
<comment type="caution">
    <text evidence="2">The sequence shown here is derived from an EMBL/GenBank/DDBJ whole genome shotgun (WGS) entry which is preliminary data.</text>
</comment>
<evidence type="ECO:0008006" key="4">
    <source>
        <dbReference type="Google" id="ProtNLM"/>
    </source>
</evidence>
<keyword evidence="3" id="KW-1185">Reference proteome</keyword>